<dbReference type="InterPro" id="IPR000719">
    <property type="entry name" value="Prot_kinase_dom"/>
</dbReference>
<feature type="domain" description="Protein kinase" evidence="2">
    <location>
        <begin position="273"/>
        <end position="693"/>
    </location>
</feature>
<dbReference type="SUPFAM" id="SSF56112">
    <property type="entry name" value="Protein kinase-like (PK-like)"/>
    <property type="match status" value="1"/>
</dbReference>
<dbReference type="InterPro" id="IPR008271">
    <property type="entry name" value="Ser/Thr_kinase_AS"/>
</dbReference>
<dbReference type="Gene3D" id="1.10.510.10">
    <property type="entry name" value="Transferase(Phosphotransferase) domain 1"/>
    <property type="match status" value="1"/>
</dbReference>
<dbReference type="PANTHER" id="PTHR48011">
    <property type="entry name" value="CCR4-NOT TRANSCRIPTIONAL COMPLEX SUBUNIT CAF120-RELATED"/>
    <property type="match status" value="1"/>
</dbReference>
<dbReference type="PANTHER" id="PTHR48011:SF4">
    <property type="entry name" value="MITOGEN-ACTIVATED PROTEIN KINASE KINASE KINASE 19"/>
    <property type="match status" value="1"/>
</dbReference>
<organism evidence="3 4">
    <name type="scientific">Diplodia intermedia</name>
    <dbReference type="NCBI Taxonomy" id="856260"/>
    <lineage>
        <taxon>Eukaryota</taxon>
        <taxon>Fungi</taxon>
        <taxon>Dikarya</taxon>
        <taxon>Ascomycota</taxon>
        <taxon>Pezizomycotina</taxon>
        <taxon>Dothideomycetes</taxon>
        <taxon>Dothideomycetes incertae sedis</taxon>
        <taxon>Botryosphaeriales</taxon>
        <taxon>Botryosphaeriaceae</taxon>
        <taxon>Diplodia</taxon>
    </lineage>
</organism>
<dbReference type="PROSITE" id="PS50011">
    <property type="entry name" value="PROTEIN_KINASE_DOM"/>
    <property type="match status" value="1"/>
</dbReference>
<feature type="compositionally biased region" description="Acidic residues" evidence="1">
    <location>
        <begin position="91"/>
        <end position="101"/>
    </location>
</feature>
<dbReference type="InterPro" id="IPR011009">
    <property type="entry name" value="Kinase-like_dom_sf"/>
</dbReference>
<dbReference type="Pfam" id="PF00069">
    <property type="entry name" value="Pkinase"/>
    <property type="match status" value="1"/>
</dbReference>
<proteinExistence type="predicted"/>
<feature type="compositionally biased region" description="Acidic residues" evidence="1">
    <location>
        <begin position="119"/>
        <end position="135"/>
    </location>
</feature>
<evidence type="ECO:0000313" key="3">
    <source>
        <dbReference type="EMBL" id="KAL1639269.1"/>
    </source>
</evidence>
<reference evidence="3 4" key="1">
    <citation type="journal article" date="2023" name="Plant Dis.">
        <title>First Report of Diplodia intermedia Causing Canker and Dieback Diseases on Apple Trees in Canada.</title>
        <authorList>
            <person name="Ellouze W."/>
            <person name="Ilyukhin E."/>
            <person name="Sulman M."/>
            <person name="Ali S."/>
        </authorList>
    </citation>
    <scope>NUCLEOTIDE SEQUENCE [LARGE SCALE GENOMIC DNA]</scope>
    <source>
        <strain evidence="3 4">M45-28</strain>
    </source>
</reference>
<comment type="caution">
    <text evidence="3">The sequence shown here is derived from an EMBL/GenBank/DDBJ whole genome shotgun (WGS) entry which is preliminary data.</text>
</comment>
<name>A0ABR3TIC0_9PEZI</name>
<gene>
    <name evidence="3" type="ORF">SLS58_008111</name>
</gene>
<protein>
    <recommendedName>
        <fullName evidence="2">Protein kinase domain-containing protein</fullName>
    </recommendedName>
</protein>
<dbReference type="EMBL" id="JAKEKT020000066">
    <property type="protein sequence ID" value="KAL1639269.1"/>
    <property type="molecule type" value="Genomic_DNA"/>
</dbReference>
<feature type="region of interest" description="Disordered" evidence="1">
    <location>
        <begin position="83"/>
        <end position="162"/>
    </location>
</feature>
<accession>A0ABR3TIC0</accession>
<dbReference type="PROSITE" id="PS00108">
    <property type="entry name" value="PROTEIN_KINASE_ST"/>
    <property type="match status" value="1"/>
</dbReference>
<dbReference type="InterPro" id="IPR052751">
    <property type="entry name" value="Plant_MAPKKK"/>
</dbReference>
<evidence type="ECO:0000259" key="2">
    <source>
        <dbReference type="PROSITE" id="PS50011"/>
    </source>
</evidence>
<dbReference type="Proteomes" id="UP001521184">
    <property type="component" value="Unassembled WGS sequence"/>
</dbReference>
<evidence type="ECO:0000256" key="1">
    <source>
        <dbReference type="SAM" id="MobiDB-lite"/>
    </source>
</evidence>
<sequence>MAGRLPGHHKGRFEAAHLAHVQRERPQWNASKSAAIEELSHQEEKWCYDGKHETPFKWRIPIHVPPIVKNTKKSIQDREDFLNDPANYDISSEEDGEENAGEEGAVAESAGEEGAGAEGEGEEGAGDEGAEEEGAVEGAPVEEGPIAGDSDELPSAPDPAQASRIKDLEAQVTQLRKDNAYLGSHVSQRRHWPNLAHMPLPPSTDDGNDDPTGHLREKWQFQFQRLIQRRPGRQERNYDEAVLQETANYERMTKGEIEGRDGKEVLNHEEGTWEFHRMLGKGGFGRVALWRKMEFGRVKDMVAVKEEESGTGTWTDPYNWRDGLPREISIQEHLKKINPPCPYLISSRGYRLNLRQRRWRLYLPYLPGQTLHHPIDFAERWHPDITMPVDFVFYAFLAMAEACLALDCGWWGGEENEPPVEEMQNTQGRKAGWIPIVHRDIKPGNTFMDREEHDEHDGGERFYMYPTPCIGDMGMAFEAYPDDPYNPEAYIPGGTPTFMAPEQLAHRPIGVPFARKLSDRTNVFAIAVTIFALWLGKMPGFLASKQAAESVVGEDDSHLPPNRSKIDFEGLLVEHYEDDPPRDHEVPMAEIREFIGQELDELSRKTLGAPGTSYWVNLWELEKWKSQWLLRSKPVKKWQEESPRGWIVSDSEVQPLEGNKETKLASILRQCLEWDADERPSILKLRDMVKDAIRELDIRPSGYDDRLDGGDMFPPASNRGGLIYPMDNSNGSVDYGKRVGDRILDDYRVDRRLGLFEMARRSMMEKLRPAQSNDELGTEGVYG</sequence>
<evidence type="ECO:0000313" key="4">
    <source>
        <dbReference type="Proteomes" id="UP001521184"/>
    </source>
</evidence>
<dbReference type="SMART" id="SM00220">
    <property type="entry name" value="S_TKc"/>
    <property type="match status" value="1"/>
</dbReference>
<keyword evidence="4" id="KW-1185">Reference proteome</keyword>